<evidence type="ECO:0000313" key="1">
    <source>
        <dbReference type="EnsemblPlants" id="cds.novel_model_5557_5bd9a17a.4.5bd9b13b"/>
    </source>
</evidence>
<evidence type="ECO:0000313" key="2">
    <source>
        <dbReference type="Proteomes" id="UP000596661"/>
    </source>
</evidence>
<dbReference type="EMBL" id="UZAU01000606">
    <property type="status" value="NOT_ANNOTATED_CDS"/>
    <property type="molecule type" value="Genomic_DNA"/>
</dbReference>
<dbReference type="AlphaFoldDB" id="A0A803R659"/>
<reference evidence="1" key="2">
    <citation type="submission" date="2021-03" db="UniProtKB">
        <authorList>
            <consortium name="EnsemblPlants"/>
        </authorList>
    </citation>
    <scope>IDENTIFICATION</scope>
</reference>
<organism evidence="1 2">
    <name type="scientific">Cannabis sativa</name>
    <name type="common">Hemp</name>
    <name type="synonym">Marijuana</name>
    <dbReference type="NCBI Taxonomy" id="3483"/>
    <lineage>
        <taxon>Eukaryota</taxon>
        <taxon>Viridiplantae</taxon>
        <taxon>Streptophyta</taxon>
        <taxon>Embryophyta</taxon>
        <taxon>Tracheophyta</taxon>
        <taxon>Spermatophyta</taxon>
        <taxon>Magnoliopsida</taxon>
        <taxon>eudicotyledons</taxon>
        <taxon>Gunneridae</taxon>
        <taxon>Pentapetalae</taxon>
        <taxon>rosids</taxon>
        <taxon>fabids</taxon>
        <taxon>Rosales</taxon>
        <taxon>Cannabaceae</taxon>
        <taxon>Cannabis</taxon>
    </lineage>
</organism>
<protein>
    <submittedName>
        <fullName evidence="1">Uncharacterized protein</fullName>
    </submittedName>
</protein>
<sequence>MASLFRLKIFNLTFVVLCPTLLLIFHPITATNVKYCDDELGSSARTRRVYAGLLLDAGGTLL</sequence>
<keyword evidence="2" id="KW-1185">Reference proteome</keyword>
<dbReference type="EnsemblPlants" id="novel_model_5557_5bd9a17a.4.5bd9b13b">
    <property type="protein sequence ID" value="cds.novel_model_5557_5bd9a17a.4.5bd9b13b"/>
    <property type="gene ID" value="novel_gene_2868_5bd9a17a"/>
</dbReference>
<reference evidence="1" key="1">
    <citation type="submission" date="2018-11" db="EMBL/GenBank/DDBJ databases">
        <authorList>
            <person name="Grassa J C."/>
        </authorList>
    </citation>
    <scope>NUCLEOTIDE SEQUENCE [LARGE SCALE GENOMIC DNA]</scope>
</reference>
<accession>A0A803R659</accession>
<proteinExistence type="predicted"/>
<dbReference type="Proteomes" id="UP000596661">
    <property type="component" value="Chromosome 6"/>
</dbReference>
<dbReference type="Gramene" id="novel_model_5557_5bd9a17a.4.5bd9b13b">
    <property type="protein sequence ID" value="cds.novel_model_5557_5bd9a17a.4.5bd9b13b"/>
    <property type="gene ID" value="novel_gene_2868_5bd9a17a"/>
</dbReference>
<name>A0A803R659_CANSA</name>